<dbReference type="EMBL" id="JABANP010000118">
    <property type="protein sequence ID" value="KAF4689678.1"/>
    <property type="molecule type" value="Genomic_DNA"/>
</dbReference>
<dbReference type="OrthoDB" id="331948at2759"/>
<organism evidence="3 4">
    <name type="scientific">Perkinsus olseni</name>
    <name type="common">Perkinsus atlanticus</name>
    <dbReference type="NCBI Taxonomy" id="32597"/>
    <lineage>
        <taxon>Eukaryota</taxon>
        <taxon>Sar</taxon>
        <taxon>Alveolata</taxon>
        <taxon>Perkinsozoa</taxon>
        <taxon>Perkinsea</taxon>
        <taxon>Perkinsida</taxon>
        <taxon>Perkinsidae</taxon>
        <taxon>Perkinsus</taxon>
    </lineage>
</organism>
<feature type="transmembrane region" description="Helical" evidence="2">
    <location>
        <begin position="191"/>
        <end position="213"/>
    </location>
</feature>
<gene>
    <name evidence="3" type="ORF">FOZ60_001277</name>
</gene>
<keyword evidence="2" id="KW-0472">Membrane</keyword>
<feature type="compositionally biased region" description="Pro residues" evidence="1">
    <location>
        <begin position="279"/>
        <end position="298"/>
    </location>
</feature>
<accession>A0A7J6P0S7</accession>
<reference evidence="3 4" key="1">
    <citation type="submission" date="2020-04" db="EMBL/GenBank/DDBJ databases">
        <title>Perkinsus olseni comparative genomics.</title>
        <authorList>
            <person name="Bogema D.R."/>
        </authorList>
    </citation>
    <scope>NUCLEOTIDE SEQUENCE [LARGE SCALE GENOMIC DNA]</scope>
    <source>
        <strain evidence="3">00978-12</strain>
    </source>
</reference>
<dbReference type="Proteomes" id="UP000541610">
    <property type="component" value="Unassembled WGS sequence"/>
</dbReference>
<evidence type="ECO:0000256" key="2">
    <source>
        <dbReference type="SAM" id="Phobius"/>
    </source>
</evidence>
<protein>
    <submittedName>
        <fullName evidence="3">Uncharacterized protein</fullName>
    </submittedName>
</protein>
<evidence type="ECO:0000313" key="3">
    <source>
        <dbReference type="EMBL" id="KAF4689678.1"/>
    </source>
</evidence>
<keyword evidence="2" id="KW-0812">Transmembrane</keyword>
<feature type="region of interest" description="Disordered" evidence="1">
    <location>
        <begin position="251"/>
        <end position="298"/>
    </location>
</feature>
<evidence type="ECO:0000313" key="4">
    <source>
        <dbReference type="Proteomes" id="UP000541610"/>
    </source>
</evidence>
<comment type="caution">
    <text evidence="3">The sequence shown here is derived from an EMBL/GenBank/DDBJ whole genome shotgun (WGS) entry which is preliminary data.</text>
</comment>
<keyword evidence="2" id="KW-1133">Transmembrane helix</keyword>
<evidence type="ECO:0000256" key="1">
    <source>
        <dbReference type="SAM" id="MobiDB-lite"/>
    </source>
</evidence>
<dbReference type="AlphaFoldDB" id="A0A7J6P0S7"/>
<feature type="transmembrane region" description="Helical" evidence="2">
    <location>
        <begin position="35"/>
        <end position="57"/>
    </location>
</feature>
<sequence length="298" mass="32363">MRVAEQRGNQCELLKLLICGNKLVEVVVRPLASCAGGATLMLFATFGALIAMAFMFWGQCGQVMRNVTFIEKRPYKAEFLEIAPKTWCPIGPRFYDSGSMTTNIREIFGTNFMLRLLLPLPPSMLDGPDSRNFPFVAAAGGEALDLVKRRKADVEASVIKPQPITSLSSRWTPRLMILYARVLTMPTVPRSYSAVTLLLLALMVLVGASPPMIEGPREPQSALAGISNDRRLTDITGKFPPTPQIISPSEAAADEQAVVNSEGASSDFVGLRRARVPLETPPPVEPQFTPPPPALQGG</sequence>
<proteinExistence type="predicted"/>
<name>A0A7J6P0S7_PEROL</name>